<organism evidence="2 3">
    <name type="scientific">Capsaspora owczarzaki (strain ATCC 30864)</name>
    <dbReference type="NCBI Taxonomy" id="595528"/>
    <lineage>
        <taxon>Eukaryota</taxon>
        <taxon>Filasterea</taxon>
        <taxon>Capsaspora</taxon>
    </lineage>
</organism>
<name>A0A0D2UGR7_CAPO3</name>
<sequence length="164" mass="17965">MANNDQLKSKLLRWTFALAVVQMVVGCVWCFLAPVKGEPSLIKSYAAFRGTHHQYTHQAEWTAAVAFIFPYLELSPGLLWLTFVLLQVGTWTNPIAYSIMALTGIGHDMVAGAFPDLGRSEPVSSVVEGTLKLCAVTFLASCVLILIGVSRYRFRAPASADKTK</sequence>
<proteinExistence type="predicted"/>
<dbReference type="AlphaFoldDB" id="A0A0D2UGR7"/>
<keyword evidence="1" id="KW-1133">Transmembrane helix</keyword>
<dbReference type="InParanoid" id="A0A0D2UGR7"/>
<gene>
    <name evidence="2" type="ORF">CAOG_008839</name>
</gene>
<feature type="transmembrane region" description="Helical" evidence="1">
    <location>
        <begin position="135"/>
        <end position="154"/>
    </location>
</feature>
<reference evidence="3" key="1">
    <citation type="submission" date="2011-02" db="EMBL/GenBank/DDBJ databases">
        <title>The Genome Sequence of Capsaspora owczarzaki ATCC 30864.</title>
        <authorList>
            <person name="Russ C."/>
            <person name="Cuomo C."/>
            <person name="Burger G."/>
            <person name="Gray M.W."/>
            <person name="Holland P.W.H."/>
            <person name="King N."/>
            <person name="Lang F.B.F."/>
            <person name="Roger A.J."/>
            <person name="Ruiz-Trillo I."/>
            <person name="Young S.K."/>
            <person name="Zeng Q."/>
            <person name="Gargeya S."/>
            <person name="Alvarado L."/>
            <person name="Berlin A."/>
            <person name="Chapman S.B."/>
            <person name="Chen Z."/>
            <person name="Freedman E."/>
            <person name="Gellesch M."/>
            <person name="Goldberg J."/>
            <person name="Griggs A."/>
            <person name="Gujja S."/>
            <person name="Heilman E."/>
            <person name="Heiman D."/>
            <person name="Howarth C."/>
            <person name="Mehta T."/>
            <person name="Neiman D."/>
            <person name="Pearson M."/>
            <person name="Roberts A."/>
            <person name="Saif S."/>
            <person name="Shea T."/>
            <person name="Shenoy N."/>
            <person name="Sisk P."/>
            <person name="Stolte C."/>
            <person name="Sykes S."/>
            <person name="White J."/>
            <person name="Yandava C."/>
            <person name="Haas B."/>
            <person name="Nusbaum C."/>
            <person name="Birren B."/>
        </authorList>
    </citation>
    <scope>NUCLEOTIDE SEQUENCE</scope>
    <source>
        <strain evidence="3">ATCC 30864</strain>
    </source>
</reference>
<keyword evidence="3" id="KW-1185">Reference proteome</keyword>
<evidence type="ECO:0000313" key="3">
    <source>
        <dbReference type="Proteomes" id="UP000008743"/>
    </source>
</evidence>
<evidence type="ECO:0000256" key="1">
    <source>
        <dbReference type="SAM" id="Phobius"/>
    </source>
</evidence>
<keyword evidence="1" id="KW-0812">Transmembrane</keyword>
<evidence type="ECO:0000313" key="2">
    <source>
        <dbReference type="EMBL" id="KJE94281.1"/>
    </source>
</evidence>
<dbReference type="RefSeq" id="XP_011270480.1">
    <property type="nucleotide sequence ID" value="XM_011272178.1"/>
</dbReference>
<dbReference type="OrthoDB" id="10266788at2759"/>
<keyword evidence="1" id="KW-0472">Membrane</keyword>
<accession>A0A0D2UGR7</accession>
<dbReference type="EMBL" id="KE346366">
    <property type="protein sequence ID" value="KJE94281.1"/>
    <property type="molecule type" value="Genomic_DNA"/>
</dbReference>
<feature type="transmembrane region" description="Helical" evidence="1">
    <location>
        <begin position="61"/>
        <end position="83"/>
    </location>
</feature>
<dbReference type="Proteomes" id="UP000008743">
    <property type="component" value="Unassembled WGS sequence"/>
</dbReference>
<feature type="transmembrane region" description="Helical" evidence="1">
    <location>
        <begin position="12"/>
        <end position="35"/>
    </location>
</feature>
<protein>
    <submittedName>
        <fullName evidence="2">Uncharacterized protein</fullName>
    </submittedName>
</protein>
<feature type="transmembrane region" description="Helical" evidence="1">
    <location>
        <begin position="95"/>
        <end position="115"/>
    </location>
</feature>